<proteinExistence type="predicted"/>
<evidence type="ECO:0000313" key="2">
    <source>
        <dbReference type="EMBL" id="KIH60082.1"/>
    </source>
</evidence>
<sequence length="73" mass="6751">MQYLVLLALVGCSSAFLLGGGGGGCGCAPPPPPPCGCGGGLPPLPPLQLPQISLPQPCGGGCAPPPAPCGGGC</sequence>
<name>A0A0C2DCB5_9BILA</name>
<keyword evidence="3" id="KW-1185">Reference proteome</keyword>
<evidence type="ECO:0000313" key="3">
    <source>
        <dbReference type="Proteomes" id="UP000054047"/>
    </source>
</evidence>
<dbReference type="EMBL" id="KN731299">
    <property type="protein sequence ID" value="KIH60082.1"/>
    <property type="molecule type" value="Genomic_DNA"/>
</dbReference>
<keyword evidence="1" id="KW-0732">Signal</keyword>
<organism evidence="2 3">
    <name type="scientific">Ancylostoma duodenale</name>
    <dbReference type="NCBI Taxonomy" id="51022"/>
    <lineage>
        <taxon>Eukaryota</taxon>
        <taxon>Metazoa</taxon>
        <taxon>Ecdysozoa</taxon>
        <taxon>Nematoda</taxon>
        <taxon>Chromadorea</taxon>
        <taxon>Rhabditida</taxon>
        <taxon>Rhabditina</taxon>
        <taxon>Rhabditomorpha</taxon>
        <taxon>Strongyloidea</taxon>
        <taxon>Ancylostomatidae</taxon>
        <taxon>Ancylostomatinae</taxon>
        <taxon>Ancylostoma</taxon>
    </lineage>
</organism>
<accession>A0A0C2DCB5</accession>
<feature type="chain" id="PRO_5013334437" evidence="1">
    <location>
        <begin position="16"/>
        <end position="73"/>
    </location>
</feature>
<protein>
    <submittedName>
        <fullName evidence="2">Uncharacterized protein</fullName>
    </submittedName>
</protein>
<reference evidence="2 3" key="1">
    <citation type="submission" date="2013-12" db="EMBL/GenBank/DDBJ databases">
        <title>Draft genome of the parsitic nematode Ancylostoma duodenale.</title>
        <authorList>
            <person name="Mitreva M."/>
        </authorList>
    </citation>
    <scope>NUCLEOTIDE SEQUENCE [LARGE SCALE GENOMIC DNA]</scope>
    <source>
        <strain evidence="2 3">Zhejiang</strain>
    </source>
</reference>
<feature type="signal peptide" evidence="1">
    <location>
        <begin position="1"/>
        <end position="15"/>
    </location>
</feature>
<gene>
    <name evidence="2" type="ORF">ANCDUO_09675</name>
</gene>
<dbReference type="AlphaFoldDB" id="A0A0C2DCB5"/>
<feature type="non-terminal residue" evidence="2">
    <location>
        <position position="73"/>
    </location>
</feature>
<evidence type="ECO:0000256" key="1">
    <source>
        <dbReference type="SAM" id="SignalP"/>
    </source>
</evidence>
<dbReference type="Proteomes" id="UP000054047">
    <property type="component" value="Unassembled WGS sequence"/>
</dbReference>